<reference evidence="2" key="2">
    <citation type="submission" date="2015-06" db="UniProtKB">
        <authorList>
            <consortium name="EnsemblPlants"/>
        </authorList>
    </citation>
    <scope>IDENTIFICATION</scope>
    <source>
        <strain evidence="2">cv. Heinz 1706</strain>
    </source>
</reference>
<dbReference type="AlphaFoldDB" id="K4B4R0"/>
<evidence type="ECO:0000313" key="3">
    <source>
        <dbReference type="Proteomes" id="UP000004994"/>
    </source>
</evidence>
<proteinExistence type="predicted"/>
<evidence type="ECO:0000256" key="1">
    <source>
        <dbReference type="SAM" id="SignalP"/>
    </source>
</evidence>
<keyword evidence="3" id="KW-1185">Reference proteome</keyword>
<dbReference type="PaxDb" id="4081-Solyc02g014610.1.1"/>
<sequence length="213" mass="23583">MDKVPVSWVAHLSLHLLCYRGFWGDQVIALQDPRARVAPLGCHASGFGIQGGAQKESRLRLCKPLWRLGCSASSSRIMVYAQVDAPQAQGAWVVHSKLYDSRSGCLGGVQKGVVTQVLGDCVVLKALRLIIKEPRWPAQRVSPHVPRAYDALKMIREHGRIAHASRLKPREPWWFAHGVVTQAPLHLLAHIGSRSSSSLCLIQALRETLLNLR</sequence>
<name>K4B4R0_SOLLC</name>
<accession>K4B4R0</accession>
<reference evidence="2" key="1">
    <citation type="journal article" date="2012" name="Nature">
        <title>The tomato genome sequence provides insights into fleshy fruit evolution.</title>
        <authorList>
            <consortium name="Tomato Genome Consortium"/>
        </authorList>
    </citation>
    <scope>NUCLEOTIDE SEQUENCE [LARGE SCALE GENOMIC DNA]</scope>
    <source>
        <strain evidence="2">cv. Heinz 1706</strain>
    </source>
</reference>
<dbReference type="Gramene" id="Solyc02g014610.1.1">
    <property type="protein sequence ID" value="Solyc02g014610.1.1"/>
    <property type="gene ID" value="Solyc02g014610.1"/>
</dbReference>
<keyword evidence="1" id="KW-0732">Signal</keyword>
<feature type="chain" id="PRO_5003872477" evidence="1">
    <location>
        <begin position="25"/>
        <end position="213"/>
    </location>
</feature>
<dbReference type="InParanoid" id="K4B4R0"/>
<dbReference type="HOGENOM" id="CLU_1296311_0_0_1"/>
<protein>
    <submittedName>
        <fullName evidence="2">Uncharacterized protein</fullName>
    </submittedName>
</protein>
<organism evidence="2">
    <name type="scientific">Solanum lycopersicum</name>
    <name type="common">Tomato</name>
    <name type="synonym">Lycopersicon esculentum</name>
    <dbReference type="NCBI Taxonomy" id="4081"/>
    <lineage>
        <taxon>Eukaryota</taxon>
        <taxon>Viridiplantae</taxon>
        <taxon>Streptophyta</taxon>
        <taxon>Embryophyta</taxon>
        <taxon>Tracheophyta</taxon>
        <taxon>Spermatophyta</taxon>
        <taxon>Magnoliopsida</taxon>
        <taxon>eudicotyledons</taxon>
        <taxon>Gunneridae</taxon>
        <taxon>Pentapetalae</taxon>
        <taxon>asterids</taxon>
        <taxon>lamiids</taxon>
        <taxon>Solanales</taxon>
        <taxon>Solanaceae</taxon>
        <taxon>Solanoideae</taxon>
        <taxon>Solaneae</taxon>
        <taxon>Solanum</taxon>
        <taxon>Solanum subgen. Lycopersicon</taxon>
    </lineage>
</organism>
<evidence type="ECO:0000313" key="2">
    <source>
        <dbReference type="EnsemblPlants" id="Solyc02g014610.1.1"/>
    </source>
</evidence>
<feature type="signal peptide" evidence="1">
    <location>
        <begin position="1"/>
        <end position="24"/>
    </location>
</feature>
<dbReference type="EnsemblPlants" id="Solyc02g014610.1.1">
    <property type="protein sequence ID" value="Solyc02g014610.1.1"/>
    <property type="gene ID" value="Solyc02g014610.1"/>
</dbReference>
<dbReference type="Proteomes" id="UP000004994">
    <property type="component" value="Chromosome 2"/>
</dbReference>